<evidence type="ECO:0000313" key="3">
    <source>
        <dbReference type="Proteomes" id="UP000033934"/>
    </source>
</evidence>
<dbReference type="HAMAP" id="MF_00386">
    <property type="entry name" value="UPF0161_YidD"/>
    <property type="match status" value="1"/>
</dbReference>
<sequence>MLKRLALDAIKIYQKTISPDHGVIFKNRFPGGYCKFQPTCSQYTYQAIEKYGTIKGSLLGFFRILRCNPWSHGGKDPVR</sequence>
<dbReference type="PATRIC" id="fig|1618334.3.peg.722"/>
<protein>
    <recommendedName>
        <fullName evidence="1">Putative membrane protein insertion efficiency factor</fullName>
    </recommendedName>
</protein>
<dbReference type="Pfam" id="PF01809">
    <property type="entry name" value="YidD"/>
    <property type="match status" value="1"/>
</dbReference>
<dbReference type="EMBL" id="LBVO01000056">
    <property type="protein sequence ID" value="KKQ87172.1"/>
    <property type="molecule type" value="Genomic_DNA"/>
</dbReference>
<keyword evidence="1" id="KW-0472">Membrane</keyword>
<dbReference type="NCBIfam" id="TIGR00278">
    <property type="entry name" value="membrane protein insertion efficiency factor YidD"/>
    <property type="match status" value="1"/>
</dbReference>
<dbReference type="PANTHER" id="PTHR33383">
    <property type="entry name" value="MEMBRANE PROTEIN INSERTION EFFICIENCY FACTOR-RELATED"/>
    <property type="match status" value="1"/>
</dbReference>
<dbReference type="InterPro" id="IPR002696">
    <property type="entry name" value="Membr_insert_effic_factor_YidD"/>
</dbReference>
<comment type="subcellular location">
    <subcellularLocation>
        <location evidence="1">Cell membrane</location>
        <topology evidence="1">Peripheral membrane protein</topology>
        <orientation evidence="1">Cytoplasmic side</orientation>
    </subcellularLocation>
</comment>
<dbReference type="Proteomes" id="UP000033934">
    <property type="component" value="Unassembled WGS sequence"/>
</dbReference>
<evidence type="ECO:0000313" key="2">
    <source>
        <dbReference type="EMBL" id="KKQ87172.1"/>
    </source>
</evidence>
<dbReference type="AlphaFoldDB" id="A0A0G0L867"/>
<keyword evidence="1" id="KW-1003">Cell membrane</keyword>
<gene>
    <name evidence="2" type="ORF">UT11_C0056G0012</name>
</gene>
<reference evidence="2 3" key="1">
    <citation type="journal article" date="2015" name="Nature">
        <title>rRNA introns, odd ribosomes, and small enigmatic genomes across a large radiation of phyla.</title>
        <authorList>
            <person name="Brown C.T."/>
            <person name="Hug L.A."/>
            <person name="Thomas B.C."/>
            <person name="Sharon I."/>
            <person name="Castelle C.J."/>
            <person name="Singh A."/>
            <person name="Wilkins M.J."/>
            <person name="Williams K.H."/>
            <person name="Banfield J.F."/>
        </authorList>
    </citation>
    <scope>NUCLEOTIDE SEQUENCE [LARGE SCALE GENOMIC DNA]</scope>
</reference>
<dbReference type="SMART" id="SM01234">
    <property type="entry name" value="Haemolytic"/>
    <property type="match status" value="1"/>
</dbReference>
<dbReference type="GO" id="GO:0005886">
    <property type="term" value="C:plasma membrane"/>
    <property type="evidence" value="ECO:0007669"/>
    <property type="project" value="UniProtKB-SubCell"/>
</dbReference>
<evidence type="ECO:0000256" key="1">
    <source>
        <dbReference type="HAMAP-Rule" id="MF_00386"/>
    </source>
</evidence>
<name>A0A0G0L867_9BACT</name>
<accession>A0A0G0L867</accession>
<dbReference type="PANTHER" id="PTHR33383:SF1">
    <property type="entry name" value="MEMBRANE PROTEIN INSERTION EFFICIENCY FACTOR-RELATED"/>
    <property type="match status" value="1"/>
</dbReference>
<comment type="caution">
    <text evidence="2">The sequence shown here is derived from an EMBL/GenBank/DDBJ whole genome shotgun (WGS) entry which is preliminary data.</text>
</comment>
<proteinExistence type="inferred from homology"/>
<organism evidence="2 3">
    <name type="scientific">Berkelbacteria bacterium GW2011_GWA2_38_9</name>
    <dbReference type="NCBI Taxonomy" id="1618334"/>
    <lineage>
        <taxon>Bacteria</taxon>
        <taxon>Candidatus Berkelbacteria</taxon>
    </lineage>
</organism>
<comment type="function">
    <text evidence="1">Could be involved in insertion of integral membrane proteins into the membrane.</text>
</comment>
<comment type="similarity">
    <text evidence="1">Belongs to the UPF0161 family.</text>
</comment>